<accession>A0A3S9VS09</accession>
<dbReference type="AlphaFoldDB" id="A0A3S9VS09"/>
<dbReference type="Proteomes" id="UP000270673">
    <property type="component" value="Chromosome"/>
</dbReference>
<evidence type="ECO:0000313" key="1">
    <source>
        <dbReference type="EMBL" id="AZS29325.1"/>
    </source>
</evidence>
<evidence type="ECO:0000313" key="2">
    <source>
        <dbReference type="Proteomes" id="UP000270673"/>
    </source>
</evidence>
<dbReference type="EMBL" id="CP032819">
    <property type="protein sequence ID" value="AZS29325.1"/>
    <property type="molecule type" value="Genomic_DNA"/>
</dbReference>
<proteinExistence type="predicted"/>
<dbReference type="PROSITE" id="PS51257">
    <property type="entry name" value="PROKAR_LIPOPROTEIN"/>
    <property type="match status" value="1"/>
</dbReference>
<sequence>MKCSIKQYAILLIIICMGLYSCSKSDIMYYEGGNALHFMKLRQGLSFMTNMEAEKDTMQIKVLLVGNPVDRDREFAVEVVSDSITTATSDQYRVIKAVVPANDTIGTLVLEVCNPKFLGINESTLVLKLAVKDNENFKVGGWLNYSAIILTWTTDLVQPETWRAMRFFFTSKYSSNVYRAIIASTGLTEFWYYDPDPETGYRLDQYEGWVYGKMFGDWIREYNKTHDDVYRHDDGAYKGEEIVPIY</sequence>
<organism evidence="1 2">
    <name type="scientific">Butyricimonas faecalis</name>
    <dbReference type="NCBI Taxonomy" id="2093856"/>
    <lineage>
        <taxon>Bacteria</taxon>
        <taxon>Pseudomonadati</taxon>
        <taxon>Bacteroidota</taxon>
        <taxon>Bacteroidia</taxon>
        <taxon>Bacteroidales</taxon>
        <taxon>Odoribacteraceae</taxon>
        <taxon>Butyricimonas</taxon>
    </lineage>
</organism>
<dbReference type="OrthoDB" id="1096355at2"/>
<dbReference type="Pfam" id="PF16132">
    <property type="entry name" value="DUF4843"/>
    <property type="match status" value="1"/>
</dbReference>
<dbReference type="InterPro" id="IPR032299">
    <property type="entry name" value="DUF4843"/>
</dbReference>
<reference evidence="1 2" key="1">
    <citation type="submission" date="2018-10" db="EMBL/GenBank/DDBJ databases">
        <title>Butyricimonas faecalis sp. nov., isolated from human faeces and emended description of the genus Butyricimonas.</title>
        <authorList>
            <person name="Le Roy T."/>
            <person name="Van der Smissen P."/>
            <person name="Paquot A."/>
            <person name="Delzenne N."/>
            <person name="Muccioli G."/>
            <person name="Collet J.-F."/>
            <person name="Cani P.D."/>
        </authorList>
    </citation>
    <scope>NUCLEOTIDE SEQUENCE [LARGE SCALE GENOMIC DNA]</scope>
    <source>
        <strain evidence="1 2">H184</strain>
    </source>
</reference>
<dbReference type="RefSeq" id="WP_106480072.1">
    <property type="nucleotide sequence ID" value="NZ_CP032819.1"/>
</dbReference>
<gene>
    <name evidence="1" type="ORF">D8S85_06955</name>
</gene>
<name>A0A3S9VS09_9BACT</name>
<keyword evidence="2" id="KW-1185">Reference proteome</keyword>
<protein>
    <submittedName>
        <fullName evidence="1">DUF4843 domain-containing protein</fullName>
    </submittedName>
</protein>
<dbReference type="KEGG" id="buy:D8S85_06955"/>